<organism evidence="1 2">
    <name type="scientific">Phaseolus angularis</name>
    <name type="common">Azuki bean</name>
    <name type="synonym">Vigna angularis</name>
    <dbReference type="NCBI Taxonomy" id="3914"/>
    <lineage>
        <taxon>Eukaryota</taxon>
        <taxon>Viridiplantae</taxon>
        <taxon>Streptophyta</taxon>
        <taxon>Embryophyta</taxon>
        <taxon>Tracheophyta</taxon>
        <taxon>Spermatophyta</taxon>
        <taxon>Magnoliopsida</taxon>
        <taxon>eudicotyledons</taxon>
        <taxon>Gunneridae</taxon>
        <taxon>Pentapetalae</taxon>
        <taxon>rosids</taxon>
        <taxon>fabids</taxon>
        <taxon>Fabales</taxon>
        <taxon>Fabaceae</taxon>
        <taxon>Papilionoideae</taxon>
        <taxon>50 kb inversion clade</taxon>
        <taxon>NPAAA clade</taxon>
        <taxon>indigoferoid/millettioid clade</taxon>
        <taxon>Phaseoleae</taxon>
        <taxon>Vigna</taxon>
    </lineage>
</organism>
<gene>
    <name evidence="1" type="ORF">LR48_Vigan07g044300</name>
</gene>
<reference evidence="2" key="1">
    <citation type="journal article" date="2015" name="Proc. Natl. Acad. Sci. U.S.A.">
        <title>Genome sequencing of adzuki bean (Vigna angularis) provides insight into high starch and low fat accumulation and domestication.</title>
        <authorList>
            <person name="Yang K."/>
            <person name="Tian Z."/>
            <person name="Chen C."/>
            <person name="Luo L."/>
            <person name="Zhao B."/>
            <person name="Wang Z."/>
            <person name="Yu L."/>
            <person name="Li Y."/>
            <person name="Sun Y."/>
            <person name="Li W."/>
            <person name="Chen Y."/>
            <person name="Li Y."/>
            <person name="Zhang Y."/>
            <person name="Ai D."/>
            <person name="Zhao J."/>
            <person name="Shang C."/>
            <person name="Ma Y."/>
            <person name="Wu B."/>
            <person name="Wang M."/>
            <person name="Gao L."/>
            <person name="Sun D."/>
            <person name="Zhang P."/>
            <person name="Guo F."/>
            <person name="Wang W."/>
            <person name="Li Y."/>
            <person name="Wang J."/>
            <person name="Varshney R.K."/>
            <person name="Wang J."/>
            <person name="Ling H.Q."/>
            <person name="Wan P."/>
        </authorList>
    </citation>
    <scope>NUCLEOTIDE SEQUENCE</scope>
    <source>
        <strain evidence="2">cv. Jingnong 6</strain>
    </source>
</reference>
<name>A0A0L9UW16_PHAAN</name>
<accession>A0A0L9UW16</accession>
<dbReference type="AlphaFoldDB" id="A0A0L9UW16"/>
<protein>
    <submittedName>
        <fullName evidence="1">Uncharacterized protein</fullName>
    </submittedName>
</protein>
<evidence type="ECO:0000313" key="2">
    <source>
        <dbReference type="Proteomes" id="UP000053144"/>
    </source>
</evidence>
<dbReference type="EMBL" id="CM003377">
    <property type="protein sequence ID" value="KOM46739.1"/>
    <property type="molecule type" value="Genomic_DNA"/>
</dbReference>
<sequence>MAEALPKSPNDCVFKVLWIDPPVGDGLRRSQQAISTLLLETCWLLAGTHLLIAERVAGVGRRRLLKSLNVWSCCDVASWMVLLLVCWIEQYGAGGVDRVAAAVWTSRRELPLLISVAADVGCSFSEAKAVSKLTVMLPILGGVS</sequence>
<dbReference type="Proteomes" id="UP000053144">
    <property type="component" value="Chromosome 7"/>
</dbReference>
<evidence type="ECO:0000313" key="1">
    <source>
        <dbReference type="EMBL" id="KOM46739.1"/>
    </source>
</evidence>
<proteinExistence type="predicted"/>
<dbReference type="Gramene" id="KOM46739">
    <property type="protein sequence ID" value="KOM46739"/>
    <property type="gene ID" value="LR48_Vigan07g044300"/>
</dbReference>